<dbReference type="CDD" id="cd09601">
    <property type="entry name" value="M1_APN-Q_like"/>
    <property type="match status" value="1"/>
</dbReference>
<evidence type="ECO:0000256" key="11">
    <source>
        <dbReference type="PIRSR" id="PIRSR634016-4"/>
    </source>
</evidence>
<dbReference type="PANTHER" id="PTHR11533:SF174">
    <property type="entry name" value="PUROMYCIN-SENSITIVE AMINOPEPTIDASE-RELATED"/>
    <property type="match status" value="1"/>
</dbReference>
<keyword evidence="6 12" id="KW-0378">Hydrolase</keyword>
<dbReference type="GO" id="GO:0005615">
    <property type="term" value="C:extracellular space"/>
    <property type="evidence" value="ECO:0007669"/>
    <property type="project" value="TreeGrafter"/>
</dbReference>
<dbReference type="GO" id="GO:0006508">
    <property type="term" value="P:proteolysis"/>
    <property type="evidence" value="ECO:0007669"/>
    <property type="project" value="UniProtKB-KW"/>
</dbReference>
<evidence type="ECO:0000259" key="14">
    <source>
        <dbReference type="Pfam" id="PF01433"/>
    </source>
</evidence>
<keyword evidence="13" id="KW-0732">Signal</keyword>
<dbReference type="InterPro" id="IPR014782">
    <property type="entry name" value="Peptidase_M1_dom"/>
</dbReference>
<feature type="binding site" evidence="10">
    <location>
        <position position="364"/>
    </location>
    <ligand>
        <name>Zn(2+)</name>
        <dbReference type="ChEBI" id="CHEBI:29105"/>
        <note>catalytic</note>
    </ligand>
</feature>
<comment type="similarity">
    <text evidence="2 12">Belongs to the peptidase M1 family.</text>
</comment>
<feature type="binding site" evidence="10">
    <location>
        <position position="360"/>
    </location>
    <ligand>
        <name>Zn(2+)</name>
        <dbReference type="ChEBI" id="CHEBI:29105"/>
        <note>catalytic</note>
    </ligand>
</feature>
<accession>A0A7W6CI63</accession>
<dbReference type="InterPro" id="IPR042097">
    <property type="entry name" value="Aminopeptidase_N-like_N_sf"/>
</dbReference>
<dbReference type="SUPFAM" id="SSF55486">
    <property type="entry name" value="Metalloproteases ('zincins'), catalytic domain"/>
    <property type="match status" value="1"/>
</dbReference>
<organism evidence="17 18">
    <name type="scientific">Novosphingobium sediminicola</name>
    <dbReference type="NCBI Taxonomy" id="563162"/>
    <lineage>
        <taxon>Bacteria</taxon>
        <taxon>Pseudomonadati</taxon>
        <taxon>Pseudomonadota</taxon>
        <taxon>Alphaproteobacteria</taxon>
        <taxon>Sphingomonadales</taxon>
        <taxon>Sphingomonadaceae</taxon>
        <taxon>Novosphingobium</taxon>
    </lineage>
</organism>
<dbReference type="InterPro" id="IPR024571">
    <property type="entry name" value="ERAP1-like_C_dom"/>
</dbReference>
<dbReference type="GO" id="GO:0016285">
    <property type="term" value="F:alanyl aminopeptidase activity"/>
    <property type="evidence" value="ECO:0007669"/>
    <property type="project" value="UniProtKB-EC"/>
</dbReference>
<feature type="binding site" evidence="10">
    <location>
        <position position="383"/>
    </location>
    <ligand>
        <name>Zn(2+)</name>
        <dbReference type="ChEBI" id="CHEBI:29105"/>
        <note>catalytic</note>
    </ligand>
</feature>
<dbReference type="PANTHER" id="PTHR11533">
    <property type="entry name" value="PROTEASE M1 ZINC METALLOPROTEASE"/>
    <property type="match status" value="1"/>
</dbReference>
<dbReference type="EC" id="3.4.11.-" evidence="12"/>
<dbReference type="InterPro" id="IPR050344">
    <property type="entry name" value="Peptidase_M1_aminopeptidases"/>
</dbReference>
<evidence type="ECO:0000256" key="4">
    <source>
        <dbReference type="ARBA" id="ARBA00022670"/>
    </source>
</evidence>
<dbReference type="Gene3D" id="1.25.50.20">
    <property type="match status" value="1"/>
</dbReference>
<evidence type="ECO:0000313" key="18">
    <source>
        <dbReference type="Proteomes" id="UP000548867"/>
    </source>
</evidence>
<dbReference type="Pfam" id="PF17900">
    <property type="entry name" value="Peptidase_M1_N"/>
    <property type="match status" value="1"/>
</dbReference>
<evidence type="ECO:0000256" key="13">
    <source>
        <dbReference type="SAM" id="SignalP"/>
    </source>
</evidence>
<dbReference type="GO" id="GO:0008270">
    <property type="term" value="F:zinc ion binding"/>
    <property type="evidence" value="ECO:0007669"/>
    <property type="project" value="UniProtKB-UniRule"/>
</dbReference>
<evidence type="ECO:0000259" key="15">
    <source>
        <dbReference type="Pfam" id="PF11838"/>
    </source>
</evidence>
<dbReference type="AlphaFoldDB" id="A0A7W6CI63"/>
<keyword evidence="18" id="KW-1185">Reference proteome</keyword>
<dbReference type="Proteomes" id="UP000548867">
    <property type="component" value="Unassembled WGS sequence"/>
</dbReference>
<evidence type="ECO:0000256" key="8">
    <source>
        <dbReference type="ARBA" id="ARBA00023049"/>
    </source>
</evidence>
<dbReference type="InterPro" id="IPR045357">
    <property type="entry name" value="Aminopeptidase_N-like_N"/>
</dbReference>
<feature type="chain" id="PRO_5030845787" description="Aminopeptidase" evidence="13">
    <location>
        <begin position="24"/>
        <end position="914"/>
    </location>
</feature>
<evidence type="ECO:0000313" key="17">
    <source>
        <dbReference type="EMBL" id="MBB3957001.1"/>
    </source>
</evidence>
<feature type="domain" description="ERAP1-like C-terminal" evidence="15">
    <location>
        <begin position="575"/>
        <end position="892"/>
    </location>
</feature>
<evidence type="ECO:0000256" key="9">
    <source>
        <dbReference type="PIRSR" id="PIRSR634016-1"/>
    </source>
</evidence>
<dbReference type="SUPFAM" id="SSF63737">
    <property type="entry name" value="Leukotriene A4 hydrolase N-terminal domain"/>
    <property type="match status" value="1"/>
</dbReference>
<comment type="catalytic activity">
    <reaction evidence="1">
        <text>Release of an N-terminal amino acid, Xaa-|-Yaa- from a peptide, amide or arylamide. Xaa is preferably Ala, but may be most amino acids including Pro (slow action). When a terminal hydrophobic residue is followed by a prolyl residue, the two may be released as an intact Xaa-Pro dipeptide.</text>
        <dbReference type="EC" id="3.4.11.2"/>
    </reaction>
</comment>
<name>A0A7W6CI63_9SPHN</name>
<keyword evidence="7 10" id="KW-0862">Zinc</keyword>
<dbReference type="GO" id="GO:0016020">
    <property type="term" value="C:membrane"/>
    <property type="evidence" value="ECO:0007669"/>
    <property type="project" value="TreeGrafter"/>
</dbReference>
<dbReference type="GO" id="GO:0005737">
    <property type="term" value="C:cytoplasm"/>
    <property type="evidence" value="ECO:0007669"/>
    <property type="project" value="TreeGrafter"/>
</dbReference>
<evidence type="ECO:0000256" key="6">
    <source>
        <dbReference type="ARBA" id="ARBA00022801"/>
    </source>
</evidence>
<evidence type="ECO:0000256" key="10">
    <source>
        <dbReference type="PIRSR" id="PIRSR634016-3"/>
    </source>
</evidence>
<dbReference type="InterPro" id="IPR001930">
    <property type="entry name" value="Peptidase_M1"/>
</dbReference>
<keyword evidence="5 10" id="KW-0479">Metal-binding</keyword>
<protein>
    <recommendedName>
        <fullName evidence="12">Aminopeptidase</fullName>
        <ecNumber evidence="12">3.4.11.-</ecNumber>
    </recommendedName>
</protein>
<gene>
    <name evidence="17" type="ORF">GGR38_003974</name>
</gene>
<evidence type="ECO:0000256" key="1">
    <source>
        <dbReference type="ARBA" id="ARBA00000098"/>
    </source>
</evidence>
<sequence length="914" mass="98350">MRHHRLFDTVLCAAMMLPHGAWAAPHPAARPVARHAAPAAPVVAEPVAAPAAPAQPLPPPPSAPRGRLEGAVTPAFYRLDLSVDPAKERFSGHVEIDALLHGATHYVYLHGRDLNVTRVSANVNGRKFPGHWKQVDETGVALLTFDEELPAGQATFAFDYDAPFQDGPQGMFRVKVGDAWYSWTQFESIDARAAFPSFDQPGYKQPFTVTLRTPKGMTAVSNAPETDTVDDGAQTIHRFAQSAPLPSYLVAMMVGPFAVAKGEVAPTPQRDKPLPLRIISTQQNKDKLAFALENSKSIVTHLESYFGTAFPYPKLDQITAPVMPGAMENAGADLYQDNLLILDDAATTAQKRAFGMVVAHELAHQWFGDLVTPAWWDDIWLNESFANWMGYRIGNEWRADLNIGAGALEEGFAAMGTDALLAGRPIHQKIDTNAQIDAAFDSITYGKGGHVVAMIAAFMGDDAFKAGVRDYMAAHRYGNATSADFFASLAKASGDPRILPAMQSFTDQQGIPLLTFSGGKGEYYAVQSRYARLGTVAPPQKWSIPFCVRVEKIRQCQLLDGEAAIISIIVNGAMIPNAGGTGYYRFDMPQADWERLLAVSAGLPGGEALAVADSLWASFQAGRARPTLLLQMARTMVNNPDSYASAAATGWLQTLDRAGFYDAPAQGAYRALFNRLYAPMLAKAGFNPALGAYAGEEAEGSQRRAQLVRKMAGVARDPALLATLAGAAGAWLGGNKAALDPAWYGVGLGAWLEAQPDGLVAAKSLFEQALASQDPLFRPSALSALAGSGKADVAQWLLDDAKDKRLRLSERVQLVMDVAVNTKTRDMGYDWLRAHADELLSGSSGIFLASRLPQVFGTFCSVEKSDAIQKDFGARLAGKTGELELARVIEQVHSCGVLKDARAAEVSAAMMRAK</sequence>
<evidence type="ECO:0000256" key="3">
    <source>
        <dbReference type="ARBA" id="ARBA00022438"/>
    </source>
</evidence>
<dbReference type="FunFam" id="1.10.390.10:FF:000006">
    <property type="entry name" value="Puromycin-sensitive aminopeptidase"/>
    <property type="match status" value="1"/>
</dbReference>
<dbReference type="PRINTS" id="PR00756">
    <property type="entry name" value="ALADIPTASE"/>
</dbReference>
<evidence type="ECO:0000256" key="2">
    <source>
        <dbReference type="ARBA" id="ARBA00010136"/>
    </source>
</evidence>
<feature type="active site" description="Proton acceptor" evidence="9">
    <location>
        <position position="361"/>
    </location>
</feature>
<dbReference type="GO" id="GO:0042277">
    <property type="term" value="F:peptide binding"/>
    <property type="evidence" value="ECO:0007669"/>
    <property type="project" value="TreeGrafter"/>
</dbReference>
<dbReference type="Pfam" id="PF11838">
    <property type="entry name" value="ERAP1_C"/>
    <property type="match status" value="1"/>
</dbReference>
<comment type="cofactor">
    <cofactor evidence="10 12">
        <name>Zn(2+)</name>
        <dbReference type="ChEBI" id="CHEBI:29105"/>
    </cofactor>
    <text evidence="10 12">Binds 1 zinc ion per subunit.</text>
</comment>
<dbReference type="EMBL" id="JACIDX010000018">
    <property type="protein sequence ID" value="MBB3957001.1"/>
    <property type="molecule type" value="Genomic_DNA"/>
</dbReference>
<dbReference type="Pfam" id="PF01433">
    <property type="entry name" value="Peptidase_M1"/>
    <property type="match status" value="1"/>
</dbReference>
<evidence type="ECO:0000256" key="5">
    <source>
        <dbReference type="ARBA" id="ARBA00022723"/>
    </source>
</evidence>
<evidence type="ECO:0000256" key="12">
    <source>
        <dbReference type="RuleBase" id="RU364040"/>
    </source>
</evidence>
<feature type="site" description="Transition state stabilizer" evidence="11">
    <location>
        <position position="445"/>
    </location>
</feature>
<dbReference type="GO" id="GO:0070006">
    <property type="term" value="F:metalloaminopeptidase activity"/>
    <property type="evidence" value="ECO:0007669"/>
    <property type="project" value="TreeGrafter"/>
</dbReference>
<dbReference type="RefSeq" id="WP_246405067.1">
    <property type="nucleotide sequence ID" value="NZ_JACIDX010000018.1"/>
</dbReference>
<dbReference type="Gene3D" id="1.10.390.10">
    <property type="entry name" value="Neutral Protease Domain 2"/>
    <property type="match status" value="1"/>
</dbReference>
<comment type="caution">
    <text evidence="17">The sequence shown here is derived from an EMBL/GenBank/DDBJ whole genome shotgun (WGS) entry which is preliminary data.</text>
</comment>
<feature type="signal peptide" evidence="13">
    <location>
        <begin position="1"/>
        <end position="23"/>
    </location>
</feature>
<dbReference type="Gene3D" id="2.60.40.1730">
    <property type="entry name" value="tricorn interacting facor f3 domain"/>
    <property type="match status" value="1"/>
</dbReference>
<dbReference type="InterPro" id="IPR027268">
    <property type="entry name" value="Peptidase_M4/M1_CTD_sf"/>
</dbReference>
<evidence type="ECO:0000256" key="7">
    <source>
        <dbReference type="ARBA" id="ARBA00022833"/>
    </source>
</evidence>
<keyword evidence="8 12" id="KW-0482">Metalloprotease</keyword>
<keyword evidence="3 12" id="KW-0031">Aminopeptidase</keyword>
<proteinExistence type="inferred from homology"/>
<reference evidence="17 18" key="1">
    <citation type="submission" date="2020-08" db="EMBL/GenBank/DDBJ databases">
        <title>Genomic Encyclopedia of Type Strains, Phase IV (KMG-IV): sequencing the most valuable type-strain genomes for metagenomic binning, comparative biology and taxonomic classification.</title>
        <authorList>
            <person name="Goeker M."/>
        </authorList>
    </citation>
    <scope>NUCLEOTIDE SEQUENCE [LARGE SCALE GENOMIC DNA]</scope>
    <source>
        <strain evidence="17 18">DSM 27057</strain>
    </source>
</reference>
<feature type="domain" description="Aminopeptidase N-like N-terminal" evidence="16">
    <location>
        <begin position="74"/>
        <end position="249"/>
    </location>
</feature>
<evidence type="ECO:0000259" key="16">
    <source>
        <dbReference type="Pfam" id="PF17900"/>
    </source>
</evidence>
<keyword evidence="4 12" id="KW-0645">Protease</keyword>
<dbReference type="InterPro" id="IPR034016">
    <property type="entry name" value="M1_APN-typ"/>
</dbReference>
<feature type="domain" description="Peptidase M1 membrane alanine aminopeptidase" evidence="14">
    <location>
        <begin position="290"/>
        <end position="494"/>
    </location>
</feature>
<dbReference type="GO" id="GO:0043171">
    <property type="term" value="P:peptide catabolic process"/>
    <property type="evidence" value="ECO:0007669"/>
    <property type="project" value="TreeGrafter"/>
</dbReference>